<keyword evidence="3" id="KW-1185">Reference proteome</keyword>
<name>A0A5R9KF52_9BACT</name>
<proteinExistence type="predicted"/>
<keyword evidence="1" id="KW-0812">Transmembrane</keyword>
<sequence>MDSSTYAYDSHGTVSAVFLETENADKAYHALMKRGYSRDEISLLMSDETLNKHFNQSGYHSEPEAKLAEQPKISLGTMLGGTAGAITGILYALTLGSIPRLRIACPWWIAGLTGAAAGAITGRAIGNIICSKVEKENTGSYEDGVKEGGIIISVDPRNIADRNAIISEFKQFHGQDILGNDGYAHLD</sequence>
<accession>A0A5R9KF52</accession>
<gene>
    <name evidence="2" type="ORF">FEM55_10620</name>
</gene>
<dbReference type="RefSeq" id="WP_138281297.1">
    <property type="nucleotide sequence ID" value="NZ_BMGE01000002.1"/>
</dbReference>
<evidence type="ECO:0008006" key="4">
    <source>
        <dbReference type="Google" id="ProtNLM"/>
    </source>
</evidence>
<keyword evidence="1" id="KW-0472">Membrane</keyword>
<reference evidence="2 3" key="1">
    <citation type="submission" date="2019-05" db="EMBL/GenBank/DDBJ databases">
        <authorList>
            <person name="Qu J.-H."/>
        </authorList>
    </citation>
    <scope>NUCLEOTIDE SEQUENCE [LARGE SCALE GENOMIC DNA]</scope>
    <source>
        <strain evidence="2 3">Z12</strain>
    </source>
</reference>
<organism evidence="2 3">
    <name type="scientific">Dyadobacter sediminis</name>
    <dbReference type="NCBI Taxonomy" id="1493691"/>
    <lineage>
        <taxon>Bacteria</taxon>
        <taxon>Pseudomonadati</taxon>
        <taxon>Bacteroidota</taxon>
        <taxon>Cytophagia</taxon>
        <taxon>Cytophagales</taxon>
        <taxon>Spirosomataceae</taxon>
        <taxon>Dyadobacter</taxon>
    </lineage>
</organism>
<evidence type="ECO:0000313" key="3">
    <source>
        <dbReference type="Proteomes" id="UP000309788"/>
    </source>
</evidence>
<evidence type="ECO:0000313" key="2">
    <source>
        <dbReference type="EMBL" id="TLU94671.1"/>
    </source>
</evidence>
<dbReference type="AlphaFoldDB" id="A0A5R9KF52"/>
<feature type="transmembrane region" description="Helical" evidence="1">
    <location>
        <begin position="73"/>
        <end position="93"/>
    </location>
</feature>
<dbReference type="Proteomes" id="UP000309788">
    <property type="component" value="Unassembled WGS sequence"/>
</dbReference>
<evidence type="ECO:0000256" key="1">
    <source>
        <dbReference type="SAM" id="Phobius"/>
    </source>
</evidence>
<dbReference type="OrthoDB" id="282393at2"/>
<protein>
    <recommendedName>
        <fullName evidence="4">Glycine zipper family protein</fullName>
    </recommendedName>
</protein>
<comment type="caution">
    <text evidence="2">The sequence shown here is derived from an EMBL/GenBank/DDBJ whole genome shotgun (WGS) entry which is preliminary data.</text>
</comment>
<dbReference type="EMBL" id="VCEI01000021">
    <property type="protein sequence ID" value="TLU94671.1"/>
    <property type="molecule type" value="Genomic_DNA"/>
</dbReference>
<keyword evidence="1" id="KW-1133">Transmembrane helix</keyword>